<dbReference type="OrthoDB" id="1524641at2"/>
<reference evidence="1 2" key="1">
    <citation type="submission" date="2017-08" db="EMBL/GenBank/DDBJ databases">
        <title>Aliifodinibius alkalisoli sp. nov., isolated from saline alkaline soil.</title>
        <authorList>
            <person name="Liu D."/>
            <person name="Zhang G."/>
        </authorList>
    </citation>
    <scope>NUCLEOTIDE SEQUENCE [LARGE SCALE GENOMIC DNA]</scope>
    <source>
        <strain evidence="1 2">WN023</strain>
    </source>
</reference>
<proteinExistence type="predicted"/>
<evidence type="ECO:0000313" key="1">
    <source>
        <dbReference type="EMBL" id="PAU95754.1"/>
    </source>
</evidence>
<protein>
    <submittedName>
        <fullName evidence="1">Uncharacterized protein</fullName>
    </submittedName>
</protein>
<gene>
    <name evidence="1" type="ORF">CK503_01455</name>
</gene>
<dbReference type="EMBL" id="NSKE01000001">
    <property type="protein sequence ID" value="PAU95754.1"/>
    <property type="molecule type" value="Genomic_DNA"/>
</dbReference>
<accession>A0A2A2GFI3</accession>
<comment type="caution">
    <text evidence="1">The sequence shown here is derived from an EMBL/GenBank/DDBJ whole genome shotgun (WGS) entry which is preliminary data.</text>
</comment>
<sequence length="109" mass="12549">MNTAIKASQKSLDTNLEPVLRKVLKEAEKEHRELQDMFKLMGWGDIPDALKMEIKDDVSAMVNELKGQYSSCDPYVARRRKRVSYWVECYRDGICSLDTAIDALHIKSL</sequence>
<organism evidence="1 2">
    <name type="scientific">Fodinibius salipaludis</name>
    <dbReference type="NCBI Taxonomy" id="2032627"/>
    <lineage>
        <taxon>Bacteria</taxon>
        <taxon>Pseudomonadati</taxon>
        <taxon>Balneolota</taxon>
        <taxon>Balneolia</taxon>
        <taxon>Balneolales</taxon>
        <taxon>Balneolaceae</taxon>
        <taxon>Fodinibius</taxon>
    </lineage>
</organism>
<dbReference type="AlphaFoldDB" id="A0A2A2GFI3"/>
<dbReference type="Proteomes" id="UP000218831">
    <property type="component" value="Unassembled WGS sequence"/>
</dbReference>
<keyword evidence="2" id="KW-1185">Reference proteome</keyword>
<name>A0A2A2GFI3_9BACT</name>
<dbReference type="RefSeq" id="WP_095604999.1">
    <property type="nucleotide sequence ID" value="NZ_NSKE01000001.1"/>
</dbReference>
<evidence type="ECO:0000313" key="2">
    <source>
        <dbReference type="Proteomes" id="UP000218831"/>
    </source>
</evidence>